<organism evidence="5 6">
    <name type="scientific">Aquipluma nitroreducens</name>
    <dbReference type="NCBI Taxonomy" id="2010828"/>
    <lineage>
        <taxon>Bacteria</taxon>
        <taxon>Pseudomonadati</taxon>
        <taxon>Bacteroidota</taxon>
        <taxon>Bacteroidia</taxon>
        <taxon>Marinilabiliales</taxon>
        <taxon>Prolixibacteraceae</taxon>
        <taxon>Aquipluma</taxon>
    </lineage>
</organism>
<dbReference type="InterPro" id="IPR006860">
    <property type="entry name" value="FecR"/>
</dbReference>
<keyword evidence="2" id="KW-0812">Transmembrane</keyword>
<dbReference type="Proteomes" id="UP001193389">
    <property type="component" value="Chromosome"/>
</dbReference>
<dbReference type="InterPro" id="IPR032508">
    <property type="entry name" value="FecR_C"/>
</dbReference>
<accession>A0A5K7S5P8</accession>
<feature type="transmembrane region" description="Helical" evidence="2">
    <location>
        <begin position="92"/>
        <end position="110"/>
    </location>
</feature>
<dbReference type="PANTHER" id="PTHR30273">
    <property type="entry name" value="PERIPLASMIC SIGNAL SENSOR AND SIGMA FACTOR ACTIVATOR FECR-RELATED"/>
    <property type="match status" value="1"/>
</dbReference>
<feature type="domain" description="FecR protein" evidence="3">
    <location>
        <begin position="123"/>
        <end position="216"/>
    </location>
</feature>
<dbReference type="PIRSF" id="PIRSF018266">
    <property type="entry name" value="FecR"/>
    <property type="match status" value="1"/>
</dbReference>
<keyword evidence="1" id="KW-0175">Coiled coil</keyword>
<reference evidence="5" key="1">
    <citation type="journal article" date="2020" name="Int. J. Syst. Evol. Microbiol.">
        <title>Aquipluma nitroreducens gen. nov. sp. nov., a novel facultatively anaerobic bacterium isolated from a freshwater lake.</title>
        <authorList>
            <person name="Watanabe M."/>
            <person name="Kojima H."/>
            <person name="Fukui M."/>
        </authorList>
    </citation>
    <scope>NUCLEOTIDE SEQUENCE</scope>
    <source>
        <strain evidence="5">MeG22</strain>
    </source>
</reference>
<dbReference type="AlphaFoldDB" id="A0A5K7S5P8"/>
<dbReference type="PANTHER" id="PTHR30273:SF2">
    <property type="entry name" value="PROTEIN FECR"/>
    <property type="match status" value="1"/>
</dbReference>
<name>A0A5K7S5P8_9BACT</name>
<evidence type="ECO:0000256" key="2">
    <source>
        <dbReference type="SAM" id="Phobius"/>
    </source>
</evidence>
<dbReference type="KEGG" id="anf:AQPE_0817"/>
<dbReference type="Gene3D" id="3.55.50.30">
    <property type="match status" value="1"/>
</dbReference>
<evidence type="ECO:0000256" key="1">
    <source>
        <dbReference type="SAM" id="Coils"/>
    </source>
</evidence>
<evidence type="ECO:0000313" key="5">
    <source>
        <dbReference type="EMBL" id="BBE16674.1"/>
    </source>
</evidence>
<dbReference type="RefSeq" id="WP_318349727.1">
    <property type="nucleotide sequence ID" value="NZ_AP018694.1"/>
</dbReference>
<evidence type="ECO:0000259" key="3">
    <source>
        <dbReference type="Pfam" id="PF04773"/>
    </source>
</evidence>
<keyword evidence="6" id="KW-1185">Reference proteome</keyword>
<protein>
    <submittedName>
        <fullName evidence="5">Anti-sigma factor</fullName>
    </submittedName>
</protein>
<evidence type="ECO:0000259" key="4">
    <source>
        <dbReference type="Pfam" id="PF16344"/>
    </source>
</evidence>
<dbReference type="Gene3D" id="2.60.120.1440">
    <property type="match status" value="1"/>
</dbReference>
<sequence length="344" mass="39924">MNEKIDYKILKKFALGKYSLNDFKQVTNWFEEPNNETELKNAIQQHWDEFSEETSENKKDLNSVLDQLKQKIIEQKTVVNFRIRIQRVYTRAAAILLLPLLLYSIYSAFFNTQATEMAASIEIVSPHGARTKFQLPDGTQGWLNSGSKLKYTNTFLTKRNIDLVGEAWFEVTHNTSKPFVVHTKVLDVQVLGTKFNVTAYPEENVTEVVLQEGKVNVNGFKDLYKVAMKPDEKFTYDKNSQSGSIQEVKASQFSAWKDGLLVFRNEPLSEVLKRVSRWYNVDILLNDPDLENLKYRATFQEEQVEEVIRLISLTVPIEYSFTNREIDNDGVFKKRTITIRKKHS</sequence>
<feature type="coiled-coil region" evidence="1">
    <location>
        <begin position="51"/>
        <end position="78"/>
    </location>
</feature>
<dbReference type="FunFam" id="2.60.120.1440:FF:000001">
    <property type="entry name" value="Putative anti-sigma factor"/>
    <property type="match status" value="1"/>
</dbReference>
<dbReference type="Pfam" id="PF04773">
    <property type="entry name" value="FecR"/>
    <property type="match status" value="1"/>
</dbReference>
<evidence type="ECO:0000313" key="6">
    <source>
        <dbReference type="Proteomes" id="UP001193389"/>
    </source>
</evidence>
<dbReference type="Pfam" id="PF16344">
    <property type="entry name" value="FecR_C"/>
    <property type="match status" value="1"/>
</dbReference>
<gene>
    <name evidence="5" type="ORF">AQPE_0817</name>
</gene>
<dbReference type="EMBL" id="AP018694">
    <property type="protein sequence ID" value="BBE16674.1"/>
    <property type="molecule type" value="Genomic_DNA"/>
</dbReference>
<proteinExistence type="predicted"/>
<keyword evidence="2" id="KW-0472">Membrane</keyword>
<dbReference type="GO" id="GO:0016989">
    <property type="term" value="F:sigma factor antagonist activity"/>
    <property type="evidence" value="ECO:0007669"/>
    <property type="project" value="TreeGrafter"/>
</dbReference>
<dbReference type="InterPro" id="IPR012373">
    <property type="entry name" value="Ferrdict_sens_TM"/>
</dbReference>
<feature type="domain" description="Protein FecR C-terminal" evidence="4">
    <location>
        <begin position="261"/>
        <end position="326"/>
    </location>
</feature>
<keyword evidence="2" id="KW-1133">Transmembrane helix</keyword>